<evidence type="ECO:0008006" key="4">
    <source>
        <dbReference type="Google" id="ProtNLM"/>
    </source>
</evidence>
<sequence>MAELVEEVLEIQYGRTFLHSYRAIYLKTVLVLMTLVSRALGLYVMIIVLIFNTIMLVYVGALRLYLRVLLLWLMLSSIIIAIDYLFASLSLIVFLNLLYGFTSFTSLALFFITTPPQHIRKVVGFNVLSLSYLFLRLALRDVVDIVDALRARGWSVRGNPLKHIYALRAVGNSLITKINYSIDSIRARGLEE</sequence>
<keyword evidence="1" id="KW-0472">Membrane</keyword>
<evidence type="ECO:0000313" key="3">
    <source>
        <dbReference type="EMBL" id="HGT98651.1"/>
    </source>
</evidence>
<evidence type="ECO:0000313" key="2">
    <source>
        <dbReference type="EMBL" id="HFQ78162.1"/>
    </source>
</evidence>
<dbReference type="EMBL" id="DTDH01000134">
    <property type="protein sequence ID" value="HGT98651.1"/>
    <property type="molecule type" value="Genomic_DNA"/>
</dbReference>
<name>A0A7J3MYR7_9CREN</name>
<keyword evidence="1" id="KW-1133">Transmembrane helix</keyword>
<gene>
    <name evidence="2" type="ORF">ENT99_00465</name>
    <name evidence="3" type="ORF">ENU64_04400</name>
</gene>
<proteinExistence type="predicted"/>
<comment type="caution">
    <text evidence="3">The sequence shown here is derived from an EMBL/GenBank/DDBJ whole genome shotgun (WGS) entry which is preliminary data.</text>
</comment>
<organism evidence="3">
    <name type="scientific">Ignisphaera aggregans</name>
    <dbReference type="NCBI Taxonomy" id="334771"/>
    <lineage>
        <taxon>Archaea</taxon>
        <taxon>Thermoproteota</taxon>
        <taxon>Thermoprotei</taxon>
        <taxon>Desulfurococcales</taxon>
        <taxon>Desulfurococcaceae</taxon>
        <taxon>Ignisphaera</taxon>
    </lineage>
</organism>
<keyword evidence="1" id="KW-0812">Transmembrane</keyword>
<reference evidence="3" key="1">
    <citation type="journal article" date="2020" name="mSystems">
        <title>Genome- and Community-Level Interaction Insights into Carbon Utilization and Element Cycling Functions of Hydrothermarchaeota in Hydrothermal Sediment.</title>
        <authorList>
            <person name="Zhou Z."/>
            <person name="Liu Y."/>
            <person name="Xu W."/>
            <person name="Pan J."/>
            <person name="Luo Z.H."/>
            <person name="Li M."/>
        </authorList>
    </citation>
    <scope>NUCLEOTIDE SEQUENCE [LARGE SCALE GENOMIC DNA]</scope>
    <source>
        <strain evidence="2">SpSt-629</strain>
        <strain evidence="3">SpSt-688</strain>
    </source>
</reference>
<protein>
    <recommendedName>
        <fullName evidence="4">Energy-coupling factor transporter transmembrane protein EcfT</fullName>
    </recommendedName>
</protein>
<feature type="transmembrane region" description="Helical" evidence="1">
    <location>
        <begin position="92"/>
        <end position="112"/>
    </location>
</feature>
<feature type="transmembrane region" description="Helical" evidence="1">
    <location>
        <begin position="68"/>
        <end position="86"/>
    </location>
</feature>
<dbReference type="EMBL" id="DTAU01000012">
    <property type="protein sequence ID" value="HFQ78162.1"/>
    <property type="molecule type" value="Genomic_DNA"/>
</dbReference>
<accession>A0A7J3MYR7</accession>
<feature type="transmembrane region" description="Helical" evidence="1">
    <location>
        <begin position="40"/>
        <end position="61"/>
    </location>
</feature>
<dbReference type="AlphaFoldDB" id="A0A7J3MYR7"/>
<evidence type="ECO:0000256" key="1">
    <source>
        <dbReference type="SAM" id="Phobius"/>
    </source>
</evidence>